<dbReference type="GO" id="GO:0016787">
    <property type="term" value="F:hydrolase activity"/>
    <property type="evidence" value="ECO:0007669"/>
    <property type="project" value="UniProtKB-KW"/>
</dbReference>
<dbReference type="InterPro" id="IPR050155">
    <property type="entry name" value="HAD-like_hydrolase_sf"/>
</dbReference>
<dbReference type="Pfam" id="PF00702">
    <property type="entry name" value="Hydrolase"/>
    <property type="match status" value="1"/>
</dbReference>
<dbReference type="SUPFAM" id="SSF56784">
    <property type="entry name" value="HAD-like"/>
    <property type="match status" value="1"/>
</dbReference>
<comment type="caution">
    <text evidence="2">The sequence shown here is derived from an EMBL/GenBank/DDBJ whole genome shotgun (WGS) entry which is preliminary data.</text>
</comment>
<dbReference type="EMBL" id="JBHUEH010000009">
    <property type="protein sequence ID" value="MFD1884391.1"/>
    <property type="molecule type" value="Genomic_DNA"/>
</dbReference>
<reference evidence="3" key="1">
    <citation type="journal article" date="2019" name="Int. J. Syst. Evol. Microbiol.">
        <title>The Global Catalogue of Microorganisms (GCM) 10K type strain sequencing project: providing services to taxonomists for standard genome sequencing and annotation.</title>
        <authorList>
            <consortium name="The Broad Institute Genomics Platform"/>
            <consortium name="The Broad Institute Genome Sequencing Center for Infectious Disease"/>
            <person name="Wu L."/>
            <person name="Ma J."/>
        </authorList>
    </citation>
    <scope>NUCLEOTIDE SEQUENCE [LARGE SCALE GENOMIC DNA]</scope>
    <source>
        <strain evidence="3">CCUG 54950</strain>
    </source>
</reference>
<feature type="coiled-coil region" evidence="1">
    <location>
        <begin position="29"/>
        <end position="63"/>
    </location>
</feature>
<dbReference type="Gene3D" id="3.40.50.1000">
    <property type="entry name" value="HAD superfamily/HAD-like"/>
    <property type="match status" value="1"/>
</dbReference>
<dbReference type="PANTHER" id="PTHR43434">
    <property type="entry name" value="PHOSPHOGLYCOLATE PHOSPHATASE"/>
    <property type="match status" value="1"/>
</dbReference>
<evidence type="ECO:0000256" key="1">
    <source>
        <dbReference type="SAM" id="Coils"/>
    </source>
</evidence>
<name>A0ABW4RDP7_9BACL</name>
<dbReference type="SFLD" id="SFLDS00003">
    <property type="entry name" value="Haloacid_Dehalogenase"/>
    <property type="match status" value="1"/>
</dbReference>
<dbReference type="NCBIfam" id="TIGR01509">
    <property type="entry name" value="HAD-SF-IA-v3"/>
    <property type="match status" value="1"/>
</dbReference>
<dbReference type="RefSeq" id="WP_347326280.1">
    <property type="nucleotide sequence ID" value="NZ_JBCGUH010000010.1"/>
</dbReference>
<organism evidence="2 3">
    <name type="scientific">Paenibacillus wenxiniae</name>
    <dbReference type="NCBI Taxonomy" id="1636843"/>
    <lineage>
        <taxon>Bacteria</taxon>
        <taxon>Bacillati</taxon>
        <taxon>Bacillota</taxon>
        <taxon>Bacilli</taxon>
        <taxon>Bacillales</taxon>
        <taxon>Paenibacillaceae</taxon>
        <taxon>Paenibacillus</taxon>
    </lineage>
</organism>
<proteinExistence type="predicted"/>
<evidence type="ECO:0000313" key="2">
    <source>
        <dbReference type="EMBL" id="MFD1884391.1"/>
    </source>
</evidence>
<evidence type="ECO:0000313" key="3">
    <source>
        <dbReference type="Proteomes" id="UP001597233"/>
    </source>
</evidence>
<dbReference type="NCBIfam" id="TIGR01549">
    <property type="entry name" value="HAD-SF-IA-v1"/>
    <property type="match status" value="1"/>
</dbReference>
<sequence>MTETVHTSKTSPIQHEISTDHADHADHAMTTEEQQTEIARRQVEQQQQQVEQQRQQIEQKQMDNLQPLDRMELMRCLLRQPNAIRRIDAVLFDKDGTLLDFIHMWGYWADELLRSFREALEADGLLWPEQDRADIWGTIHDHTGRIIDYDVNGPLAMGTMHDVYAVLAWQGYRAGWSWGYASRIVRELADAAEERLEQVRPVQEVKGATAFIEQCQRHGLKLGVVTADDTANAHKHLSWMGLDSMFDIIIGSDRVERGKPFPDMVQLACEQLGVEPRHTIVIGDTNGDMMMAHAAGCELAIGIGQPEVFALCSMTITSFTELCREEEDTP</sequence>
<keyword evidence="3" id="KW-1185">Reference proteome</keyword>
<keyword evidence="2" id="KW-0378">Hydrolase</keyword>
<accession>A0ABW4RDP7</accession>
<dbReference type="CDD" id="cd07505">
    <property type="entry name" value="HAD_BPGM-like"/>
    <property type="match status" value="1"/>
</dbReference>
<gene>
    <name evidence="2" type="ORF">ACFSC9_02555</name>
</gene>
<dbReference type="Proteomes" id="UP001597233">
    <property type="component" value="Unassembled WGS sequence"/>
</dbReference>
<dbReference type="SFLD" id="SFLDG01129">
    <property type="entry name" value="C1.5:_HAD__Beta-PGM__Phosphata"/>
    <property type="match status" value="1"/>
</dbReference>
<dbReference type="Gene3D" id="1.10.150.240">
    <property type="entry name" value="Putative phosphatase, domain 2"/>
    <property type="match status" value="1"/>
</dbReference>
<protein>
    <submittedName>
        <fullName evidence="2">HAD family hydrolase</fullName>
    </submittedName>
</protein>
<dbReference type="PRINTS" id="PR00413">
    <property type="entry name" value="HADHALOGNASE"/>
</dbReference>
<dbReference type="PANTHER" id="PTHR43434:SF1">
    <property type="entry name" value="PHOSPHOGLYCOLATE PHOSPHATASE"/>
    <property type="match status" value="1"/>
</dbReference>
<keyword evidence="1" id="KW-0175">Coiled coil</keyword>
<dbReference type="InterPro" id="IPR036412">
    <property type="entry name" value="HAD-like_sf"/>
</dbReference>
<dbReference type="InterPro" id="IPR023214">
    <property type="entry name" value="HAD_sf"/>
</dbReference>
<dbReference type="InterPro" id="IPR023198">
    <property type="entry name" value="PGP-like_dom2"/>
</dbReference>
<dbReference type="InterPro" id="IPR006439">
    <property type="entry name" value="HAD-SF_hydro_IA"/>
</dbReference>